<evidence type="ECO:0008006" key="5">
    <source>
        <dbReference type="Google" id="ProtNLM"/>
    </source>
</evidence>
<keyword evidence="2" id="KW-1133">Transmembrane helix</keyword>
<protein>
    <recommendedName>
        <fullName evidence="5">Ubiquitin 3 binding protein But2 C-terminal domain-containing protein</fullName>
    </recommendedName>
</protein>
<evidence type="ECO:0000256" key="1">
    <source>
        <dbReference type="SAM" id="MobiDB-lite"/>
    </source>
</evidence>
<gene>
    <name evidence="3" type="ORF">ONZ51_g742</name>
</gene>
<keyword evidence="4" id="KW-1185">Reference proteome</keyword>
<feature type="transmembrane region" description="Helical" evidence="2">
    <location>
        <begin position="56"/>
        <end position="79"/>
    </location>
</feature>
<accession>A0AAD7U3H2</accession>
<evidence type="ECO:0000313" key="4">
    <source>
        <dbReference type="Proteomes" id="UP001215151"/>
    </source>
</evidence>
<keyword evidence="2" id="KW-0472">Membrane</keyword>
<feature type="region of interest" description="Disordered" evidence="1">
    <location>
        <begin position="1"/>
        <end position="49"/>
    </location>
</feature>
<keyword evidence="2" id="KW-0812">Transmembrane</keyword>
<dbReference type="AlphaFoldDB" id="A0AAD7U3H2"/>
<dbReference type="EMBL" id="JAPEVG010000009">
    <property type="protein sequence ID" value="KAJ8497013.1"/>
    <property type="molecule type" value="Genomic_DNA"/>
</dbReference>
<proteinExistence type="predicted"/>
<organism evidence="3 4">
    <name type="scientific">Trametes cubensis</name>
    <dbReference type="NCBI Taxonomy" id="1111947"/>
    <lineage>
        <taxon>Eukaryota</taxon>
        <taxon>Fungi</taxon>
        <taxon>Dikarya</taxon>
        <taxon>Basidiomycota</taxon>
        <taxon>Agaricomycotina</taxon>
        <taxon>Agaricomycetes</taxon>
        <taxon>Polyporales</taxon>
        <taxon>Polyporaceae</taxon>
        <taxon>Trametes</taxon>
    </lineage>
</organism>
<reference evidence="3" key="1">
    <citation type="submission" date="2022-11" db="EMBL/GenBank/DDBJ databases">
        <title>Genome Sequence of Cubamyces cubensis.</title>
        <authorList>
            <person name="Buettner E."/>
        </authorList>
    </citation>
    <scope>NUCLEOTIDE SEQUENCE</scope>
    <source>
        <strain evidence="3">MPL-01</strain>
    </source>
</reference>
<sequence length="299" mass="33246">MARQNAEYEELLPTRDSLDSDEQSPIAGTDNEKPWRREHTTPSSSGGARAAAASPFLLWIGALVLVIACTDLVAVLYVSHLSRTVFQDKDFASHLEYASPYIGLKELYESGAVNKTEVDPITVRPRVSAQVFANEPDRLAPRGEHDYWHKQYGRMSPNERHLHVTSDIHSVVQFRAIDFGMEDCHLVFTLPPPDAPLEAGASFAMDPTSRFDVFRLDAQKPIDVKTLTHRTRPPVLGRVAHAVAPRMDGGETLIHRFPCAWSSLHTFAVACAQGTDCMLDVWSSQNTTYGVNLVQHQTV</sequence>
<name>A0AAD7U3H2_9APHY</name>
<evidence type="ECO:0000256" key="2">
    <source>
        <dbReference type="SAM" id="Phobius"/>
    </source>
</evidence>
<feature type="compositionally biased region" description="Basic and acidic residues" evidence="1">
    <location>
        <begin position="30"/>
        <end position="40"/>
    </location>
</feature>
<comment type="caution">
    <text evidence="3">The sequence shown here is derived from an EMBL/GenBank/DDBJ whole genome shotgun (WGS) entry which is preliminary data.</text>
</comment>
<evidence type="ECO:0000313" key="3">
    <source>
        <dbReference type="EMBL" id="KAJ8497013.1"/>
    </source>
</evidence>
<dbReference type="Proteomes" id="UP001215151">
    <property type="component" value="Unassembled WGS sequence"/>
</dbReference>